<dbReference type="InterPro" id="IPR001431">
    <property type="entry name" value="Pept_M16_Zn_BS"/>
</dbReference>
<feature type="domain" description="Peptidase M16 N-terminal" evidence="10">
    <location>
        <begin position="90"/>
        <end position="208"/>
    </location>
</feature>
<keyword evidence="4" id="KW-0479">Metal-binding</keyword>
<dbReference type="InterPro" id="IPR050626">
    <property type="entry name" value="Peptidase_M16"/>
</dbReference>
<dbReference type="PANTHER" id="PTHR43690">
    <property type="entry name" value="NARDILYSIN"/>
    <property type="match status" value="1"/>
</dbReference>
<feature type="domain" description="Coenzyme PQQ synthesis protein F-like C-terminal lobe" evidence="13">
    <location>
        <begin position="832"/>
        <end position="930"/>
    </location>
</feature>
<dbReference type="Pfam" id="PF00675">
    <property type="entry name" value="Peptidase_M16"/>
    <property type="match status" value="1"/>
</dbReference>
<feature type="domain" description="Peptidase M16 middle/third" evidence="12">
    <location>
        <begin position="435"/>
        <end position="720"/>
    </location>
</feature>
<name>A0AAD5ZKJ0_9POAL</name>
<dbReference type="Proteomes" id="UP001210211">
    <property type="component" value="Unassembled WGS sequence"/>
</dbReference>
<keyword evidence="6" id="KW-0862">Zinc</keyword>
<feature type="region of interest" description="Disordered" evidence="9">
    <location>
        <begin position="44"/>
        <end position="90"/>
    </location>
</feature>
<evidence type="ECO:0000313" key="15">
    <source>
        <dbReference type="Proteomes" id="UP001210211"/>
    </source>
</evidence>
<dbReference type="InterPro" id="IPR011765">
    <property type="entry name" value="Pept_M16_N"/>
</dbReference>
<evidence type="ECO:0000259" key="12">
    <source>
        <dbReference type="Pfam" id="PF16187"/>
    </source>
</evidence>
<dbReference type="PANTHER" id="PTHR43690:SF18">
    <property type="entry name" value="INSULIN-DEGRADING ENZYME-RELATED"/>
    <property type="match status" value="1"/>
</dbReference>
<evidence type="ECO:0000256" key="5">
    <source>
        <dbReference type="ARBA" id="ARBA00022801"/>
    </source>
</evidence>
<dbReference type="InterPro" id="IPR032632">
    <property type="entry name" value="Peptidase_M16_M"/>
</dbReference>
<evidence type="ECO:0000256" key="9">
    <source>
        <dbReference type="SAM" id="MobiDB-lite"/>
    </source>
</evidence>
<dbReference type="SUPFAM" id="SSF63411">
    <property type="entry name" value="LuxS/MPP-like metallohydrolase"/>
    <property type="match status" value="4"/>
</dbReference>
<proteinExistence type="inferred from homology"/>
<dbReference type="EMBL" id="JAMRDG010000001">
    <property type="protein sequence ID" value="KAJ3699602.1"/>
    <property type="molecule type" value="Genomic_DNA"/>
</dbReference>
<evidence type="ECO:0000256" key="1">
    <source>
        <dbReference type="ARBA" id="ARBA00001947"/>
    </source>
</evidence>
<dbReference type="FunFam" id="3.30.830.10:FF:000030">
    <property type="entry name" value="Insulin-degrading enzyme"/>
    <property type="match status" value="1"/>
</dbReference>
<dbReference type="InterPro" id="IPR007863">
    <property type="entry name" value="Peptidase_M16_C"/>
</dbReference>
<evidence type="ECO:0000256" key="3">
    <source>
        <dbReference type="ARBA" id="ARBA00022670"/>
    </source>
</evidence>
<comment type="caution">
    <text evidence="14">The sequence shown here is derived from an EMBL/GenBank/DDBJ whole genome shotgun (WGS) entry which is preliminary data.</text>
</comment>
<protein>
    <recommendedName>
        <fullName evidence="16">Insulin-degrading enzyme</fullName>
    </recommendedName>
</protein>
<gene>
    <name evidence="14" type="ORF">LUZ61_003307</name>
</gene>
<dbReference type="Pfam" id="PF22456">
    <property type="entry name" value="PqqF-like_C_4"/>
    <property type="match status" value="1"/>
</dbReference>
<reference evidence="14 15" key="1">
    <citation type="journal article" date="2022" name="Cell">
        <title>Repeat-based holocentromeres influence genome architecture and karyotype evolution.</title>
        <authorList>
            <person name="Hofstatter P.G."/>
            <person name="Thangavel G."/>
            <person name="Lux T."/>
            <person name="Neumann P."/>
            <person name="Vondrak T."/>
            <person name="Novak P."/>
            <person name="Zhang M."/>
            <person name="Costa L."/>
            <person name="Castellani M."/>
            <person name="Scott A."/>
            <person name="Toegelov H."/>
            <person name="Fuchs J."/>
            <person name="Mata-Sucre Y."/>
            <person name="Dias Y."/>
            <person name="Vanzela A.L.L."/>
            <person name="Huettel B."/>
            <person name="Almeida C.C.S."/>
            <person name="Simkova H."/>
            <person name="Souza G."/>
            <person name="Pedrosa-Harand A."/>
            <person name="Macas J."/>
            <person name="Mayer K.F.X."/>
            <person name="Houben A."/>
            <person name="Marques A."/>
        </authorList>
    </citation>
    <scope>NUCLEOTIDE SEQUENCE [LARGE SCALE GENOMIC DNA]</scope>
    <source>
        <strain evidence="14">RhyTen1mFocal</strain>
    </source>
</reference>
<accession>A0AAD5ZKJ0</accession>
<dbReference type="GO" id="GO:0005829">
    <property type="term" value="C:cytosol"/>
    <property type="evidence" value="ECO:0007669"/>
    <property type="project" value="TreeGrafter"/>
</dbReference>
<comment type="similarity">
    <text evidence="2 8">Belongs to the peptidase M16 family.</text>
</comment>
<dbReference type="GO" id="GO:0006508">
    <property type="term" value="P:proteolysis"/>
    <property type="evidence" value="ECO:0007669"/>
    <property type="project" value="UniProtKB-KW"/>
</dbReference>
<comment type="cofactor">
    <cofactor evidence="1">
        <name>Zn(2+)</name>
        <dbReference type="ChEBI" id="CHEBI:29105"/>
    </cofactor>
</comment>
<evidence type="ECO:0000256" key="6">
    <source>
        <dbReference type="ARBA" id="ARBA00022833"/>
    </source>
</evidence>
<dbReference type="FunFam" id="3.30.830.10:FF:000003">
    <property type="entry name" value="Insulin-degrading enzyme"/>
    <property type="match status" value="1"/>
</dbReference>
<dbReference type="GO" id="GO:0046872">
    <property type="term" value="F:metal ion binding"/>
    <property type="evidence" value="ECO:0007669"/>
    <property type="project" value="UniProtKB-KW"/>
</dbReference>
<evidence type="ECO:0000259" key="10">
    <source>
        <dbReference type="Pfam" id="PF00675"/>
    </source>
</evidence>
<dbReference type="PROSITE" id="PS00143">
    <property type="entry name" value="INSULINASE"/>
    <property type="match status" value="1"/>
</dbReference>
<dbReference type="GO" id="GO:0004222">
    <property type="term" value="F:metalloendopeptidase activity"/>
    <property type="evidence" value="ECO:0007669"/>
    <property type="project" value="InterPro"/>
</dbReference>
<dbReference type="InterPro" id="IPR011249">
    <property type="entry name" value="Metalloenz_LuxS/M16"/>
</dbReference>
<evidence type="ECO:0000256" key="8">
    <source>
        <dbReference type="RuleBase" id="RU004447"/>
    </source>
</evidence>
<evidence type="ECO:0008006" key="16">
    <source>
        <dbReference type="Google" id="ProtNLM"/>
    </source>
</evidence>
<feature type="compositionally biased region" description="Basic and acidic residues" evidence="9">
    <location>
        <begin position="49"/>
        <end position="70"/>
    </location>
</feature>
<feature type="domain" description="Peptidase M16 C-terminal" evidence="11">
    <location>
        <begin position="247"/>
        <end position="429"/>
    </location>
</feature>
<keyword evidence="7" id="KW-0482">Metalloprotease</keyword>
<organism evidence="14 15">
    <name type="scientific">Rhynchospora tenuis</name>
    <dbReference type="NCBI Taxonomy" id="198213"/>
    <lineage>
        <taxon>Eukaryota</taxon>
        <taxon>Viridiplantae</taxon>
        <taxon>Streptophyta</taxon>
        <taxon>Embryophyta</taxon>
        <taxon>Tracheophyta</taxon>
        <taxon>Spermatophyta</taxon>
        <taxon>Magnoliopsida</taxon>
        <taxon>Liliopsida</taxon>
        <taxon>Poales</taxon>
        <taxon>Cyperaceae</taxon>
        <taxon>Cyperoideae</taxon>
        <taxon>Rhynchosporeae</taxon>
        <taxon>Rhynchospora</taxon>
    </lineage>
</organism>
<keyword evidence="5" id="KW-0378">Hydrolase</keyword>
<evidence type="ECO:0000256" key="4">
    <source>
        <dbReference type="ARBA" id="ARBA00022723"/>
    </source>
</evidence>
<dbReference type="Pfam" id="PF05193">
    <property type="entry name" value="Peptidase_M16_C"/>
    <property type="match status" value="1"/>
</dbReference>
<evidence type="ECO:0000313" key="14">
    <source>
        <dbReference type="EMBL" id="KAJ3699602.1"/>
    </source>
</evidence>
<evidence type="ECO:0000259" key="11">
    <source>
        <dbReference type="Pfam" id="PF05193"/>
    </source>
</evidence>
<evidence type="ECO:0000256" key="2">
    <source>
        <dbReference type="ARBA" id="ARBA00007261"/>
    </source>
</evidence>
<dbReference type="InterPro" id="IPR054734">
    <property type="entry name" value="PqqF-like_C_4"/>
</dbReference>
<evidence type="ECO:0000259" key="13">
    <source>
        <dbReference type="Pfam" id="PF22456"/>
    </source>
</evidence>
<keyword evidence="3" id="KW-0645">Protease</keyword>
<dbReference type="AlphaFoldDB" id="A0AAD5ZKJ0"/>
<dbReference type="FunFam" id="3.30.830.10:FF:000005">
    <property type="entry name" value="nardilysin isoform X1"/>
    <property type="match status" value="1"/>
</dbReference>
<dbReference type="Pfam" id="PF16187">
    <property type="entry name" value="Peptidase_M16_M"/>
    <property type="match status" value="1"/>
</dbReference>
<dbReference type="Gene3D" id="3.30.830.10">
    <property type="entry name" value="Metalloenzyme, LuxS/M16 peptidase-like"/>
    <property type="match status" value="4"/>
</dbReference>
<sequence>MGSLAPNDNEVIKSPMDKRSYKIVHLPNGLSALLVHDPEIYPDGYPLQSEKRDPVEEGEKEGDEKGKEESGEINGEGSDVKGEKLKTGASSPTKQAAAAMCVRMGSFSDPPNAHGLAHFLEHMLFMGSSEFPDENEYASYLSKHGGSSNAFTEWEYTCYYFDINREFLLEALRRFSQFFISPLVKEDALEREVLAVDSEFNQVLQNDSCRLSQLQCETSTPNHPVNKFSWGNKKSLYEAMGNGVNMREEVLKMFNENYHGGMMKLVVIGGEPIEILEDWVSKLFIKVKSGPPLKMAVEKKITPFWKQGKQYKLEAVKDLHNLDLSWTLPCLHNEYLKKPHCYLGHLLGHEGKGSLCSFLKAKGWATSVGAGVGSEGTHRSAFAYIFAVTIQLTSEGLEKMYEVIDAVYQYIKLLRESKPQDWIFKELQEIGNMEFRFAEEQSQDDYAVDLSVNSLFYPEKHIICGAYVYDKWDPVLIEHILSFFSPENMRIDLVTKSFDKESTALQYEPWFGSRYIEEDIPLHLLDTWRDPVKIDSSLHLPLKNEFIPSDFTLKSAKLPKSLKSSKPKCILDEPLIKLWYKMDQTFNVPRANVYFLMTLKDAYASLRNSLLTELFVDLLRDELNELLYQAGIAGLGNSLSNFDDKMEIRIWGYNDKLSVLLSKILLIFSSFSPAIDRFKVIKEDMERAYRNSNLEPLDHSAHLRLHILYERSWELEEQLSTLQNLTLSDLLDFIPTLLSQMHIEGLCHGNLTEEEAINISNIFTNSLYVKPLPKELRYYDKVLRMPAGASLLKSVNVKNKLEVNSVVELYFQFEQQLRGREAIRLGATTDLFDDLINEPFFDQLRTKEQLGYTVTCGLRLTAKVLGFCFVIQSSEYNPFHLQNRIDNFIDGLQKLLDGIDDGTFEHHRSGLIAKKLEKVPSLVREADNYWDEIIMQRYNYGINAAEAEELKTIKKSDVIDLYNTYIKPDSNKCRRLAIHVWGCNTDVADVAKMQQSPWKVIDDIGSLKLSSEFYPWQH</sequence>
<keyword evidence="15" id="KW-1185">Reference proteome</keyword>
<evidence type="ECO:0000256" key="7">
    <source>
        <dbReference type="ARBA" id="ARBA00023049"/>
    </source>
</evidence>